<dbReference type="InterPro" id="IPR016181">
    <property type="entry name" value="Acyl_CoA_acyltransferase"/>
</dbReference>
<evidence type="ECO:0000256" key="1">
    <source>
        <dbReference type="ARBA" id="ARBA00009342"/>
    </source>
</evidence>
<keyword evidence="3" id="KW-1277">Toxin-antitoxin system</keyword>
<dbReference type="Pfam" id="PF13673">
    <property type="entry name" value="Acetyltransf_10"/>
    <property type="match status" value="1"/>
</dbReference>
<gene>
    <name evidence="8" type="ORF">IHV77_01565</name>
</gene>
<comment type="catalytic activity">
    <reaction evidence="6">
        <text>glycyl-tRNA(Gly) + acetyl-CoA = N-acetylglycyl-tRNA(Gly) + CoA + H(+)</text>
        <dbReference type="Rhea" id="RHEA:81867"/>
        <dbReference type="Rhea" id="RHEA-COMP:9683"/>
        <dbReference type="Rhea" id="RHEA-COMP:19766"/>
        <dbReference type="ChEBI" id="CHEBI:15378"/>
        <dbReference type="ChEBI" id="CHEBI:57287"/>
        <dbReference type="ChEBI" id="CHEBI:57288"/>
        <dbReference type="ChEBI" id="CHEBI:78522"/>
        <dbReference type="ChEBI" id="CHEBI:232036"/>
    </reaction>
</comment>
<evidence type="ECO:0000259" key="7">
    <source>
        <dbReference type="PROSITE" id="PS51186"/>
    </source>
</evidence>
<organism evidence="8 9">
    <name type="scientific">Rodentibacter haemolyticus</name>
    <dbReference type="NCBI Taxonomy" id="2778911"/>
    <lineage>
        <taxon>Bacteria</taxon>
        <taxon>Pseudomonadati</taxon>
        <taxon>Pseudomonadota</taxon>
        <taxon>Gammaproteobacteria</taxon>
        <taxon>Pasteurellales</taxon>
        <taxon>Pasteurellaceae</taxon>
        <taxon>Rodentibacter</taxon>
    </lineage>
</organism>
<evidence type="ECO:0000256" key="4">
    <source>
        <dbReference type="ARBA" id="ARBA00022679"/>
    </source>
</evidence>
<dbReference type="EMBL" id="CP063056">
    <property type="protein sequence ID" value="QPB42839.1"/>
    <property type="molecule type" value="Genomic_DNA"/>
</dbReference>
<dbReference type="Gene3D" id="3.40.630.30">
    <property type="match status" value="1"/>
</dbReference>
<dbReference type="RefSeq" id="WP_194812416.1">
    <property type="nucleotide sequence ID" value="NZ_CP063056.1"/>
</dbReference>
<keyword evidence="9" id="KW-1185">Reference proteome</keyword>
<keyword evidence="5" id="KW-0012">Acyltransferase</keyword>
<accession>A0ABX6UZF4</accession>
<evidence type="ECO:0000256" key="5">
    <source>
        <dbReference type="ARBA" id="ARBA00023315"/>
    </source>
</evidence>
<evidence type="ECO:0000313" key="9">
    <source>
        <dbReference type="Proteomes" id="UP000663069"/>
    </source>
</evidence>
<keyword evidence="4" id="KW-0808">Transferase</keyword>
<sequence>MPSAFKIVPFNKEFERNKFESESEPLNNYLKKQASQDIKRRITSCFLAIDEKQKIMGYYTLASMSISLSDLPEILQKKLPRYPTIPAVLLGRLAVDKHVTGLGLGQALLGNALKRVINSDIAAYAVIVDAKDERAVNFYLKFGFIKFQNESNRLFFPLAGVKDFLQTHRMQPIVT</sequence>
<dbReference type="InterPro" id="IPR000182">
    <property type="entry name" value="GNAT_dom"/>
</dbReference>
<name>A0ABX6UZF4_9PAST</name>
<dbReference type="PANTHER" id="PTHR36449:SF1">
    <property type="entry name" value="ACETYLTRANSFERASE"/>
    <property type="match status" value="1"/>
</dbReference>
<evidence type="ECO:0000256" key="2">
    <source>
        <dbReference type="ARBA" id="ARBA00022491"/>
    </source>
</evidence>
<dbReference type="Proteomes" id="UP000663069">
    <property type="component" value="Chromosome"/>
</dbReference>
<keyword evidence="2" id="KW-0678">Repressor</keyword>
<comment type="similarity">
    <text evidence="1">Belongs to the acetyltransferase family. GNAT subfamily.</text>
</comment>
<dbReference type="PROSITE" id="PS51186">
    <property type="entry name" value="GNAT"/>
    <property type="match status" value="1"/>
</dbReference>
<dbReference type="SUPFAM" id="SSF55729">
    <property type="entry name" value="Acyl-CoA N-acyltransferases (Nat)"/>
    <property type="match status" value="1"/>
</dbReference>
<feature type="domain" description="N-acetyltransferase" evidence="7">
    <location>
        <begin position="5"/>
        <end position="171"/>
    </location>
</feature>
<protein>
    <submittedName>
        <fullName evidence="8">GNAT family N-acetyltransferase</fullName>
    </submittedName>
</protein>
<evidence type="ECO:0000313" key="8">
    <source>
        <dbReference type="EMBL" id="QPB42839.1"/>
    </source>
</evidence>
<proteinExistence type="inferred from homology"/>
<dbReference type="PANTHER" id="PTHR36449">
    <property type="entry name" value="ACETYLTRANSFERASE-RELATED"/>
    <property type="match status" value="1"/>
</dbReference>
<evidence type="ECO:0000256" key="3">
    <source>
        <dbReference type="ARBA" id="ARBA00022649"/>
    </source>
</evidence>
<evidence type="ECO:0000256" key="6">
    <source>
        <dbReference type="ARBA" id="ARBA00049880"/>
    </source>
</evidence>
<reference evidence="8 9" key="1">
    <citation type="submission" date="2020-10" db="EMBL/GenBank/DDBJ databases">
        <title>Genome Sequencing of Rodentibacter spp. strain DSM111151.</title>
        <authorList>
            <person name="Benga L."/>
            <person name="Lautwein T."/>
        </authorList>
    </citation>
    <scope>NUCLEOTIDE SEQUENCE [LARGE SCALE GENOMIC DNA]</scope>
    <source>
        <strain evidence="8 9">DSM 111151</strain>
    </source>
</reference>